<dbReference type="SUPFAM" id="SSF56784">
    <property type="entry name" value="HAD-like"/>
    <property type="match status" value="1"/>
</dbReference>
<protein>
    <submittedName>
        <fullName evidence="3">HAD-IIA family hydrolase</fullName>
    </submittedName>
</protein>
<accession>A0ABU7S5R2</accession>
<organism evidence="3 4">
    <name type="scientific">Plantactinospora sonchi</name>
    <dbReference type="NCBI Taxonomy" id="1544735"/>
    <lineage>
        <taxon>Bacteria</taxon>
        <taxon>Bacillati</taxon>
        <taxon>Actinomycetota</taxon>
        <taxon>Actinomycetes</taxon>
        <taxon>Micromonosporales</taxon>
        <taxon>Micromonosporaceae</taxon>
        <taxon>Plantactinospora</taxon>
    </lineage>
</organism>
<evidence type="ECO:0000259" key="1">
    <source>
        <dbReference type="Pfam" id="PF18407"/>
    </source>
</evidence>
<dbReference type="EMBL" id="JAZGQK010000030">
    <property type="protein sequence ID" value="MEE6262637.1"/>
    <property type="molecule type" value="Genomic_DNA"/>
</dbReference>
<keyword evidence="4" id="KW-1185">Reference proteome</keyword>
<evidence type="ECO:0000313" key="3">
    <source>
        <dbReference type="EMBL" id="MEE6263784.1"/>
    </source>
</evidence>
<gene>
    <name evidence="2" type="ORF">V1633_29555</name>
    <name evidence="3" type="ORF">V1633_35575</name>
</gene>
<dbReference type="PANTHER" id="PTHR19288:SF95">
    <property type="entry name" value="D-GLYCEROL 3-PHOSPHATE PHOSPHATASE"/>
    <property type="match status" value="1"/>
</dbReference>
<dbReference type="EMBL" id="JAZGQK010000043">
    <property type="protein sequence ID" value="MEE6263784.1"/>
    <property type="molecule type" value="Genomic_DNA"/>
</dbReference>
<dbReference type="NCBIfam" id="TIGR01460">
    <property type="entry name" value="HAD-SF-IIA"/>
    <property type="match status" value="1"/>
</dbReference>
<dbReference type="InterPro" id="IPR041065">
    <property type="entry name" value="GNAT-like"/>
</dbReference>
<evidence type="ECO:0000313" key="2">
    <source>
        <dbReference type="EMBL" id="MEE6262637.1"/>
    </source>
</evidence>
<dbReference type="GO" id="GO:0016787">
    <property type="term" value="F:hydrolase activity"/>
    <property type="evidence" value="ECO:0007669"/>
    <property type="project" value="UniProtKB-KW"/>
</dbReference>
<dbReference type="Pfam" id="PF13344">
    <property type="entry name" value="Hydrolase_6"/>
    <property type="match status" value="1"/>
</dbReference>
<proteinExistence type="predicted"/>
<name>A0ABU7S5R2_9ACTN</name>
<comment type="caution">
    <text evidence="3">The sequence shown here is derived from an EMBL/GenBank/DDBJ whole genome shotgun (WGS) entry which is preliminary data.</text>
</comment>
<reference evidence="3 4" key="1">
    <citation type="submission" date="2024-01" db="EMBL/GenBank/DDBJ databases">
        <title>Genome insights into Plantactinospora sonchi sp. nov.</title>
        <authorList>
            <person name="Wang L."/>
        </authorList>
    </citation>
    <scope>NUCLEOTIDE SEQUENCE [LARGE SCALE GENOMIC DNA]</scope>
    <source>
        <strain evidence="3 4">NEAU-QY2</strain>
    </source>
</reference>
<dbReference type="Pfam" id="PF18407">
    <property type="entry name" value="GNAT_like"/>
    <property type="match status" value="1"/>
</dbReference>
<sequence length="351" mass="36273">MTGSSADGRLVDAYDLVILDLDGVIYLVDRPIETGVAAVSRLYAEGRPLTYATNNASRRAVEVATLLTSMGLSARPEEVLTSAGAAAEVLAERFPADSAVLVVGAEALRAEVRAAGLRPVARLEDAPVAVVQGYGPQVGWADLAEAALAVRAGAEWIATNTDRTLPTLRGPVPGNGSLVAVLRTALGREPDLVIGKPGPALFTTAARRTGAVRPLAVGDRLDTDIEGAVRAGMDSLLVLTGVSTPTELLHAPVHARPTYVAETLDGLFDPAGVAQLPGPTAMRPTGSTGWRVTREKAIGVLAGSGSRVEALRALCVEFWSAEGPLEVVRPADDEARATLEALGLLAASASE</sequence>
<dbReference type="InterPro" id="IPR036412">
    <property type="entry name" value="HAD-like_sf"/>
</dbReference>
<dbReference type="InterPro" id="IPR023214">
    <property type="entry name" value="HAD_sf"/>
</dbReference>
<dbReference type="Gene3D" id="3.40.50.1000">
    <property type="entry name" value="HAD superfamily/HAD-like"/>
    <property type="match status" value="2"/>
</dbReference>
<dbReference type="InterPro" id="IPR006357">
    <property type="entry name" value="HAD-SF_hydro_IIA"/>
</dbReference>
<keyword evidence="3" id="KW-0378">Hydrolase</keyword>
<feature type="domain" description="GCN5-related N-acetyltransferase-like" evidence="1">
    <location>
        <begin position="289"/>
        <end position="344"/>
    </location>
</feature>
<dbReference type="RefSeq" id="WP_331217570.1">
    <property type="nucleotide sequence ID" value="NZ_JAZGQK010000030.1"/>
</dbReference>
<dbReference type="Proteomes" id="UP001332243">
    <property type="component" value="Unassembled WGS sequence"/>
</dbReference>
<dbReference type="Pfam" id="PF13242">
    <property type="entry name" value="Hydrolase_like"/>
    <property type="match status" value="1"/>
</dbReference>
<evidence type="ECO:0000313" key="4">
    <source>
        <dbReference type="Proteomes" id="UP001332243"/>
    </source>
</evidence>
<dbReference type="PANTHER" id="PTHR19288">
    <property type="entry name" value="4-NITROPHENYLPHOSPHATASE-RELATED"/>
    <property type="match status" value="1"/>
</dbReference>